<evidence type="ECO:0000313" key="2">
    <source>
        <dbReference type="EMBL" id="KAA6338518.1"/>
    </source>
</evidence>
<keyword evidence="1" id="KW-0812">Transmembrane</keyword>
<organism evidence="2">
    <name type="scientific">termite gut metagenome</name>
    <dbReference type="NCBI Taxonomy" id="433724"/>
    <lineage>
        <taxon>unclassified sequences</taxon>
        <taxon>metagenomes</taxon>
        <taxon>organismal metagenomes</taxon>
    </lineage>
</organism>
<evidence type="ECO:0000256" key="1">
    <source>
        <dbReference type="SAM" id="Phobius"/>
    </source>
</evidence>
<keyword evidence="1" id="KW-1133">Transmembrane helix</keyword>
<name>A0A5J4RY57_9ZZZZ</name>
<dbReference type="EMBL" id="SNRY01000610">
    <property type="protein sequence ID" value="KAA6338518.1"/>
    <property type="molecule type" value="Genomic_DNA"/>
</dbReference>
<accession>A0A5J4RY57</accession>
<gene>
    <name evidence="2" type="ORF">EZS27_013493</name>
</gene>
<reference evidence="2" key="1">
    <citation type="submission" date="2019-03" db="EMBL/GenBank/DDBJ databases">
        <title>Single cell metagenomics reveals metabolic interactions within the superorganism composed of flagellate Streblomastix strix and complex community of Bacteroidetes bacteria on its surface.</title>
        <authorList>
            <person name="Treitli S.C."/>
            <person name="Kolisko M."/>
            <person name="Husnik F."/>
            <person name="Keeling P."/>
            <person name="Hampl V."/>
        </authorList>
    </citation>
    <scope>NUCLEOTIDE SEQUENCE</scope>
    <source>
        <strain evidence="2">STM</strain>
    </source>
</reference>
<comment type="caution">
    <text evidence="2">The sequence shown here is derived from an EMBL/GenBank/DDBJ whole genome shotgun (WGS) entry which is preliminary data.</text>
</comment>
<dbReference type="AlphaFoldDB" id="A0A5J4RY57"/>
<sequence>MRYYSHQNFLYSSFSLSYVFSGLHQSLSVIIIFIRFKKFSLSRLYSSFNLQNNFPLRLEEKKHSNKSILPSKPGFLNSRISFIPS</sequence>
<protein>
    <submittedName>
        <fullName evidence="2">Uncharacterized protein</fullName>
    </submittedName>
</protein>
<proteinExistence type="predicted"/>
<feature type="transmembrane region" description="Helical" evidence="1">
    <location>
        <begin position="15"/>
        <end position="36"/>
    </location>
</feature>
<keyword evidence="1" id="KW-0472">Membrane</keyword>